<proteinExistence type="predicted"/>
<protein>
    <recommendedName>
        <fullName evidence="1">Endonuclease/exonuclease/phosphatase domain-containing protein</fullName>
    </recommendedName>
</protein>
<gene>
    <name evidence="2" type="ORF">V5N11_034682</name>
</gene>
<comment type="caution">
    <text evidence="2">The sequence shown here is derived from an EMBL/GenBank/DDBJ whole genome shotgun (WGS) entry which is preliminary data.</text>
</comment>
<dbReference type="InterPro" id="IPR005135">
    <property type="entry name" value="Endo/exonuclease/phosphatase"/>
</dbReference>
<organism evidence="2 3">
    <name type="scientific">Cardamine amara subsp. amara</name>
    <dbReference type="NCBI Taxonomy" id="228776"/>
    <lineage>
        <taxon>Eukaryota</taxon>
        <taxon>Viridiplantae</taxon>
        <taxon>Streptophyta</taxon>
        <taxon>Embryophyta</taxon>
        <taxon>Tracheophyta</taxon>
        <taxon>Spermatophyta</taxon>
        <taxon>Magnoliopsida</taxon>
        <taxon>eudicotyledons</taxon>
        <taxon>Gunneridae</taxon>
        <taxon>Pentapetalae</taxon>
        <taxon>rosids</taxon>
        <taxon>malvids</taxon>
        <taxon>Brassicales</taxon>
        <taxon>Brassicaceae</taxon>
        <taxon>Cardamineae</taxon>
        <taxon>Cardamine</taxon>
    </lineage>
</organism>
<dbReference type="AlphaFoldDB" id="A0ABD1AD86"/>
<name>A0ABD1AD86_CARAN</name>
<evidence type="ECO:0000259" key="1">
    <source>
        <dbReference type="Pfam" id="PF03372"/>
    </source>
</evidence>
<dbReference type="PANTHER" id="PTHR35218:SF9">
    <property type="entry name" value="ENDONUCLEASE_EXONUCLEASE_PHOSPHATASE DOMAIN-CONTAINING PROTEIN"/>
    <property type="match status" value="1"/>
</dbReference>
<sequence>MRVATWNCQGMGKFPTVRRLKDLCRRYLLDAVSLIEMKQSYKYVADVDVSLGFPNFCNIPPQGLSGRLTLLWKNTLDISILYQDSRLVDCIVNDNIYTFYLSCVYGHPDPQYRYELWERLQRFAVNRDEPWIMMGDFNQILNYIEKKEDMMEIQPRLETSRQCWMYVI</sequence>
<keyword evidence="3" id="KW-1185">Reference proteome</keyword>
<dbReference type="Gene3D" id="3.60.10.10">
    <property type="entry name" value="Endonuclease/exonuclease/phosphatase"/>
    <property type="match status" value="1"/>
</dbReference>
<evidence type="ECO:0000313" key="3">
    <source>
        <dbReference type="Proteomes" id="UP001558713"/>
    </source>
</evidence>
<feature type="domain" description="Endonuclease/exonuclease/phosphatase" evidence="1">
    <location>
        <begin position="4"/>
        <end position="145"/>
    </location>
</feature>
<dbReference type="Proteomes" id="UP001558713">
    <property type="component" value="Unassembled WGS sequence"/>
</dbReference>
<dbReference type="PANTHER" id="PTHR35218">
    <property type="entry name" value="RNASE H DOMAIN-CONTAINING PROTEIN"/>
    <property type="match status" value="1"/>
</dbReference>
<dbReference type="EMBL" id="JBANAX010000538">
    <property type="protein sequence ID" value="KAL1204428.1"/>
    <property type="molecule type" value="Genomic_DNA"/>
</dbReference>
<reference evidence="2 3" key="1">
    <citation type="submission" date="2024-04" db="EMBL/GenBank/DDBJ databases">
        <title>Genome assembly C_amara_ONT_v2.</title>
        <authorList>
            <person name="Yant L."/>
            <person name="Moore C."/>
            <person name="Slenker M."/>
        </authorList>
    </citation>
    <scope>NUCLEOTIDE SEQUENCE [LARGE SCALE GENOMIC DNA]</scope>
    <source>
        <tissue evidence="2">Leaf</tissue>
    </source>
</reference>
<dbReference type="Pfam" id="PF03372">
    <property type="entry name" value="Exo_endo_phos"/>
    <property type="match status" value="1"/>
</dbReference>
<dbReference type="InterPro" id="IPR036691">
    <property type="entry name" value="Endo/exonu/phosph_ase_sf"/>
</dbReference>
<dbReference type="SUPFAM" id="SSF56219">
    <property type="entry name" value="DNase I-like"/>
    <property type="match status" value="1"/>
</dbReference>
<accession>A0ABD1AD86</accession>
<evidence type="ECO:0000313" key="2">
    <source>
        <dbReference type="EMBL" id="KAL1204428.1"/>
    </source>
</evidence>